<name>A0A6J4I3A0_9CHLR</name>
<reference evidence="1" key="1">
    <citation type="submission" date="2020-02" db="EMBL/GenBank/DDBJ databases">
        <authorList>
            <person name="Meier V. D."/>
        </authorList>
    </citation>
    <scope>NUCLEOTIDE SEQUENCE</scope>
    <source>
        <strain evidence="1">AVDCRST_MAG26</strain>
    </source>
</reference>
<dbReference type="EMBL" id="CADCTK010000318">
    <property type="protein sequence ID" value="CAA9238977.1"/>
    <property type="molecule type" value="Genomic_DNA"/>
</dbReference>
<gene>
    <name evidence="1" type="ORF">AVDCRST_MAG26-1334</name>
</gene>
<protein>
    <submittedName>
        <fullName evidence="1">Uncharacterized protein</fullName>
    </submittedName>
</protein>
<accession>A0A6J4I3A0</accession>
<sequence length="39" mass="4163">MGKAILNRDRARGLDDATTVYTACVPSATRTALARPSEI</sequence>
<proteinExistence type="predicted"/>
<dbReference type="AlphaFoldDB" id="A0A6J4I3A0"/>
<organism evidence="1">
    <name type="scientific">uncultured Chloroflexia bacterium</name>
    <dbReference type="NCBI Taxonomy" id="1672391"/>
    <lineage>
        <taxon>Bacteria</taxon>
        <taxon>Bacillati</taxon>
        <taxon>Chloroflexota</taxon>
        <taxon>Chloroflexia</taxon>
        <taxon>environmental samples</taxon>
    </lineage>
</organism>
<evidence type="ECO:0000313" key="1">
    <source>
        <dbReference type="EMBL" id="CAA9238977.1"/>
    </source>
</evidence>